<dbReference type="eggNOG" id="COG3577">
    <property type="taxonomic scope" value="Bacteria"/>
</dbReference>
<dbReference type="InterPro" id="IPR021109">
    <property type="entry name" value="Peptidase_aspartic_dom_sf"/>
</dbReference>
<dbReference type="SUPFAM" id="SSF50630">
    <property type="entry name" value="Acid proteases"/>
    <property type="match status" value="1"/>
</dbReference>
<reference evidence="2 3" key="1">
    <citation type="submission" date="2009-10" db="EMBL/GenBank/DDBJ databases">
        <authorList>
            <person name="Qin X."/>
            <person name="Bachman B."/>
            <person name="Battles P."/>
            <person name="Bell A."/>
            <person name="Bess C."/>
            <person name="Bickham C."/>
            <person name="Chaboub L."/>
            <person name="Chen D."/>
            <person name="Coyle M."/>
            <person name="Deiros D.R."/>
            <person name="Dinh H."/>
            <person name="Forbes L."/>
            <person name="Fowler G."/>
            <person name="Francisco L."/>
            <person name="Fu Q."/>
            <person name="Gubbala S."/>
            <person name="Hale W."/>
            <person name="Han Y."/>
            <person name="Hemphill L."/>
            <person name="Highlander S.K."/>
            <person name="Hirani K."/>
            <person name="Hogues M."/>
            <person name="Jackson L."/>
            <person name="Jakkamsetti A."/>
            <person name="Javaid M."/>
            <person name="Jiang H."/>
            <person name="Korchina V."/>
            <person name="Kovar C."/>
            <person name="Lara F."/>
            <person name="Lee S."/>
            <person name="Mata R."/>
            <person name="Mathew T."/>
            <person name="Moen C."/>
            <person name="Morales K."/>
            <person name="Munidasa M."/>
            <person name="Nazareth L."/>
            <person name="Ngo R."/>
            <person name="Nguyen L."/>
            <person name="Okwuonu G."/>
            <person name="Ongeri F."/>
            <person name="Patil S."/>
            <person name="Petrosino J."/>
            <person name="Pham C."/>
            <person name="Pham P."/>
            <person name="Pu L.-L."/>
            <person name="Puazo M."/>
            <person name="Raj R."/>
            <person name="Reid J."/>
            <person name="Rouhana J."/>
            <person name="Saada N."/>
            <person name="Shang Y."/>
            <person name="Simmons D."/>
            <person name="Thornton R."/>
            <person name="Warren J."/>
            <person name="Weissenberger G."/>
            <person name="Zhang J."/>
            <person name="Zhang L."/>
            <person name="Zhou C."/>
            <person name="Zhu D."/>
            <person name="Muzny D."/>
            <person name="Worley K."/>
            <person name="Gibbs R."/>
        </authorList>
    </citation>
    <scope>NUCLEOTIDE SEQUENCE [LARGE SCALE GENOMIC DNA]</scope>
    <source>
        <strain evidence="2 3">DSM 17361</strain>
    </source>
</reference>
<sequence>MKSMKRIVLLFFAFISGIAAFAQSADSLAGKYLNESDWFRLQTLYRSDSTRMSPFIRCFSKTMLAHFFNQPAQANAAIRQLLGGYQAEMGFGNVSTMMTLMGKNLSRLGQNKEAGQLLRKFIAQLQGKVDDKITAPFVAQAERYEALARYNVNRLITQNDNNPVDFELKEVGDSGQVLMFMKGKINGKTNNFIFDTGAGYNVITPELAQKYGLELLEGSIKTEGTRVLQGRIAMAKELIVGNIKLENVPFLVLDVTQGNELIKGMTAPLQLIIGQPTLRLFDKYSIDFANRQIVFTRNAARQDVESNLVLTGSDIMQVNVSKDGRMFPLTIDTGATTSSMGTDYYKAFTAEVTRHGKWDIKGGSGYGGIVYNSVFVMPSISFAIGGKDITMHKIPVTAISGEANAIQSGYGRLGLDFFRQCRRVEIDNVNMTFHIH</sequence>
<name>D1PTQ5_9BACT</name>
<dbReference type="CDD" id="cd05483">
    <property type="entry name" value="retropepsin_like_bacteria"/>
    <property type="match status" value="1"/>
</dbReference>
<dbReference type="RefSeq" id="WP_007174689.1">
    <property type="nucleotide sequence ID" value="NZ_GG704782.1"/>
</dbReference>
<evidence type="ECO:0000313" key="3">
    <source>
        <dbReference type="Proteomes" id="UP000003160"/>
    </source>
</evidence>
<dbReference type="PROSITE" id="PS00141">
    <property type="entry name" value="ASP_PROTEASE"/>
    <property type="match status" value="1"/>
</dbReference>
<dbReference type="InterPro" id="IPR001969">
    <property type="entry name" value="Aspartic_peptidase_AS"/>
</dbReference>
<organism evidence="2 3">
    <name type="scientific">Hallella bergensis DSM 17361</name>
    <dbReference type="NCBI Taxonomy" id="585502"/>
    <lineage>
        <taxon>Bacteria</taxon>
        <taxon>Pseudomonadati</taxon>
        <taxon>Bacteroidota</taxon>
        <taxon>Bacteroidia</taxon>
        <taxon>Bacteroidales</taxon>
        <taxon>Prevotellaceae</taxon>
        <taxon>Hallella</taxon>
    </lineage>
</organism>
<dbReference type="EMBL" id="ACKS01000018">
    <property type="protein sequence ID" value="EFA45241.1"/>
    <property type="molecule type" value="Genomic_DNA"/>
</dbReference>
<dbReference type="Proteomes" id="UP000003160">
    <property type="component" value="Unassembled WGS sequence"/>
</dbReference>
<gene>
    <name evidence="2" type="ORF">HMPREF0645_0340</name>
</gene>
<dbReference type="HOGENOM" id="CLU_049420_0_0_10"/>
<dbReference type="GO" id="GO:0006508">
    <property type="term" value="P:proteolysis"/>
    <property type="evidence" value="ECO:0007669"/>
    <property type="project" value="InterPro"/>
</dbReference>
<proteinExistence type="predicted"/>
<evidence type="ECO:0000256" key="1">
    <source>
        <dbReference type="SAM" id="SignalP"/>
    </source>
</evidence>
<protein>
    <recommendedName>
        <fullName evidence="4">Peptidase A2 domain-containing protein</fullName>
    </recommendedName>
</protein>
<evidence type="ECO:0000313" key="2">
    <source>
        <dbReference type="EMBL" id="EFA45241.1"/>
    </source>
</evidence>
<feature type="signal peptide" evidence="1">
    <location>
        <begin position="1"/>
        <end position="24"/>
    </location>
</feature>
<dbReference type="AlphaFoldDB" id="D1PTQ5"/>
<dbReference type="Pfam" id="PF13650">
    <property type="entry name" value="Asp_protease_2"/>
    <property type="match status" value="1"/>
</dbReference>
<dbReference type="InterPro" id="IPR034122">
    <property type="entry name" value="Retropepsin-like_bacterial"/>
</dbReference>
<dbReference type="GO" id="GO:0004190">
    <property type="term" value="F:aspartic-type endopeptidase activity"/>
    <property type="evidence" value="ECO:0007669"/>
    <property type="project" value="InterPro"/>
</dbReference>
<keyword evidence="1" id="KW-0732">Signal</keyword>
<dbReference type="Gene3D" id="2.40.70.10">
    <property type="entry name" value="Acid Proteases"/>
    <property type="match status" value="2"/>
</dbReference>
<evidence type="ECO:0008006" key="4">
    <source>
        <dbReference type="Google" id="ProtNLM"/>
    </source>
</evidence>
<keyword evidence="3" id="KW-1185">Reference proteome</keyword>
<dbReference type="OrthoDB" id="1049626at2"/>
<comment type="caution">
    <text evidence="2">The sequence shown here is derived from an EMBL/GenBank/DDBJ whole genome shotgun (WGS) entry which is preliminary data.</text>
</comment>
<accession>D1PTQ5</accession>
<feature type="chain" id="PRO_5003024880" description="Peptidase A2 domain-containing protein" evidence="1">
    <location>
        <begin position="25"/>
        <end position="436"/>
    </location>
</feature>